<proteinExistence type="predicted"/>
<reference evidence="2 3" key="1">
    <citation type="submission" date="2023-08" db="EMBL/GenBank/DDBJ databases">
        <title>Whole-genome sequencing of halo(alkali)philic microorganisms from hypersaline lakes.</title>
        <authorList>
            <person name="Sorokin D.Y."/>
            <person name="Abbas B."/>
            <person name="Merkel A.Y."/>
        </authorList>
    </citation>
    <scope>NUCLEOTIDE SEQUENCE [LARGE SCALE GENOMIC DNA]</scope>
    <source>
        <strain evidence="2 3">AB-CW4</strain>
    </source>
</reference>
<dbReference type="PROSITE" id="PS51192">
    <property type="entry name" value="HELICASE_ATP_BIND_1"/>
    <property type="match status" value="1"/>
</dbReference>
<organism evidence="2 3">
    <name type="scientific">Natronospira bacteriovora</name>
    <dbReference type="NCBI Taxonomy" id="3069753"/>
    <lineage>
        <taxon>Bacteria</taxon>
        <taxon>Pseudomonadati</taxon>
        <taxon>Pseudomonadota</taxon>
        <taxon>Gammaproteobacteria</taxon>
        <taxon>Natronospirales</taxon>
        <taxon>Natronospiraceae</taxon>
        <taxon>Natronospira</taxon>
    </lineage>
</organism>
<keyword evidence="2" id="KW-0547">Nucleotide-binding</keyword>
<dbReference type="InterPro" id="IPR027417">
    <property type="entry name" value="P-loop_NTPase"/>
</dbReference>
<sequence length="830" mass="92473">MIDFERLVGRSQASIRYELLELYETLDVRSSHTELRDSQREALNELTERNEEKDLILKISTGAGKTTIGLLYLYGHMRVSGEPVVYLCPTRQLSEQVCQEARRLGIPASIYAGGARYPDLACSRGESIIVCTYEKLFNARTTFHRSDVSITPKAIVLDDAHAGVEAIRKQFTLKLSGKPFGALIEIIRARCKDYNPTKWADLEHGEPQAIMEIPYWIWHDLSPKIQEGLHEFSDTNDFGFVWPYIEDIIPYCRCVVASDYAEIAPEISPIQKVWAYAGASHRLFMSATLVDDSVLIRELGAEKCAVDSPLHPESDRGMGERMIVAPALISPDLSREWVMRLCREISDRSNVVVLTSSSSQAEEWEEAGASSCIGDDFSTGLERVKAGEIPFAVFAQRFDGVDLPDESCRVLVIDGIPYGESLIDLADSLQMVSLAGVRNRTIFRVEQGMGRAVRSHADFAVVLLVGEDLSSFVGRKSVQNAMTPDTRNQINLSIELAELAKQHRPENPEQSVAELIGQCLNRDKGWKRYYNSKVRQAKKEAGAKRPGLAMLAAAERTAFEYAMANMASDGRHHLTNALNNVSLEDNEGAVYLQRLARLIYPLDKSEAMKIQKRARKDCNSVFLPPEMPKKPSEPPNRPAADLFCDWMGNFSEPNAAVIEADRISGSLDLEASPKNVEASLHDLGAALGARSFRPEDEYGEGPDNLWFWGDLLFVIEAKSGNKNSLHKKDSGQLHDSLEWAKSNYKSYKGRIVPLIVAKICLADSDAHFPEDTRVLTQEGLDDIGASLKRLCRKVAEQGPLFIKGEVVQPIMESEGIAPSSRLRTHTQKII</sequence>
<dbReference type="Pfam" id="PF00270">
    <property type="entry name" value="DEAD"/>
    <property type="match status" value="1"/>
</dbReference>
<dbReference type="GO" id="GO:0004386">
    <property type="term" value="F:helicase activity"/>
    <property type="evidence" value="ECO:0007669"/>
    <property type="project" value="UniProtKB-KW"/>
</dbReference>
<dbReference type="SMART" id="SM00491">
    <property type="entry name" value="HELICc2"/>
    <property type="match status" value="1"/>
</dbReference>
<dbReference type="SUPFAM" id="SSF52540">
    <property type="entry name" value="P-loop containing nucleoside triphosphate hydrolases"/>
    <property type="match status" value="2"/>
</dbReference>
<keyword evidence="2" id="KW-0378">Hydrolase</keyword>
<evidence type="ECO:0000259" key="1">
    <source>
        <dbReference type="PROSITE" id="PS51192"/>
    </source>
</evidence>
<dbReference type="Pfam" id="PF13307">
    <property type="entry name" value="Helicase_C_2"/>
    <property type="match status" value="1"/>
</dbReference>
<name>A0ABU0W718_9GAMM</name>
<dbReference type="InterPro" id="IPR011545">
    <property type="entry name" value="DEAD/DEAH_box_helicase_dom"/>
</dbReference>
<dbReference type="SMART" id="SM00487">
    <property type="entry name" value="DEXDc"/>
    <property type="match status" value="1"/>
</dbReference>
<dbReference type="Gene3D" id="3.40.50.300">
    <property type="entry name" value="P-loop containing nucleotide triphosphate hydrolases"/>
    <property type="match status" value="2"/>
</dbReference>
<keyword evidence="2" id="KW-0067">ATP-binding</keyword>
<gene>
    <name evidence="2" type="ORF">RBH19_08090</name>
</gene>
<keyword evidence="2" id="KW-0347">Helicase</keyword>
<dbReference type="Proteomes" id="UP001239019">
    <property type="component" value="Unassembled WGS sequence"/>
</dbReference>
<keyword evidence="3" id="KW-1185">Reference proteome</keyword>
<protein>
    <submittedName>
        <fullName evidence="2">DEAD/DEAH box helicase</fullName>
    </submittedName>
</protein>
<dbReference type="RefSeq" id="WP_306728324.1">
    <property type="nucleotide sequence ID" value="NZ_JAVDDT010000004.1"/>
</dbReference>
<dbReference type="EMBL" id="JAVDDT010000004">
    <property type="protein sequence ID" value="MDQ2069830.1"/>
    <property type="molecule type" value="Genomic_DNA"/>
</dbReference>
<evidence type="ECO:0000313" key="3">
    <source>
        <dbReference type="Proteomes" id="UP001239019"/>
    </source>
</evidence>
<comment type="caution">
    <text evidence="2">The sequence shown here is derived from an EMBL/GenBank/DDBJ whole genome shotgun (WGS) entry which is preliminary data.</text>
</comment>
<dbReference type="InterPro" id="IPR006555">
    <property type="entry name" value="ATP-dep_Helicase_C"/>
</dbReference>
<evidence type="ECO:0000313" key="2">
    <source>
        <dbReference type="EMBL" id="MDQ2069830.1"/>
    </source>
</evidence>
<accession>A0ABU0W718</accession>
<feature type="domain" description="Helicase ATP-binding" evidence="1">
    <location>
        <begin position="46"/>
        <end position="197"/>
    </location>
</feature>
<dbReference type="InterPro" id="IPR014001">
    <property type="entry name" value="Helicase_ATP-bd"/>
</dbReference>